<feature type="domain" description="EamA" evidence="6">
    <location>
        <begin position="6"/>
        <end position="130"/>
    </location>
</feature>
<dbReference type="Pfam" id="PF00892">
    <property type="entry name" value="EamA"/>
    <property type="match status" value="2"/>
</dbReference>
<accession>A0A447IAH9</accession>
<evidence type="ECO:0000313" key="8">
    <source>
        <dbReference type="Proteomes" id="UP000268844"/>
    </source>
</evidence>
<keyword evidence="3 5" id="KW-1133">Transmembrane helix</keyword>
<dbReference type="GO" id="GO:0016020">
    <property type="term" value="C:membrane"/>
    <property type="evidence" value="ECO:0007669"/>
    <property type="project" value="UniProtKB-SubCell"/>
</dbReference>
<feature type="transmembrane region" description="Helical" evidence="5">
    <location>
        <begin position="263"/>
        <end position="282"/>
    </location>
</feature>
<evidence type="ECO:0000256" key="2">
    <source>
        <dbReference type="ARBA" id="ARBA00022692"/>
    </source>
</evidence>
<dbReference type="AlphaFoldDB" id="A0A447IAH9"/>
<evidence type="ECO:0000313" key="7">
    <source>
        <dbReference type="EMBL" id="VDS04438.1"/>
    </source>
</evidence>
<dbReference type="RefSeq" id="WP_126150021.1">
    <property type="nucleotide sequence ID" value="NZ_JBHTMH010000001.1"/>
</dbReference>
<proteinExistence type="predicted"/>
<feature type="transmembrane region" description="Helical" evidence="5">
    <location>
        <begin position="7"/>
        <end position="27"/>
    </location>
</feature>
<gene>
    <name evidence="7" type="primary">eamA_1</name>
    <name evidence="7" type="ORF">DEVEQU_01574</name>
</gene>
<dbReference type="PANTHER" id="PTHR32322:SF9">
    <property type="entry name" value="AMINO-ACID METABOLITE EFFLUX PUMP-RELATED"/>
    <property type="match status" value="1"/>
</dbReference>
<feature type="domain" description="EamA" evidence="6">
    <location>
        <begin position="143"/>
        <end position="280"/>
    </location>
</feature>
<dbReference type="PANTHER" id="PTHR32322">
    <property type="entry name" value="INNER MEMBRANE TRANSPORTER"/>
    <property type="match status" value="1"/>
</dbReference>
<feature type="transmembrane region" description="Helical" evidence="5">
    <location>
        <begin position="210"/>
        <end position="230"/>
    </location>
</feature>
<keyword evidence="4 5" id="KW-0472">Membrane</keyword>
<dbReference type="InterPro" id="IPR000620">
    <property type="entry name" value="EamA_dom"/>
</dbReference>
<organism evidence="7 8">
    <name type="scientific">Devosia equisanguinis</name>
    <dbReference type="NCBI Taxonomy" id="2490941"/>
    <lineage>
        <taxon>Bacteria</taxon>
        <taxon>Pseudomonadati</taxon>
        <taxon>Pseudomonadota</taxon>
        <taxon>Alphaproteobacteria</taxon>
        <taxon>Hyphomicrobiales</taxon>
        <taxon>Devosiaceae</taxon>
        <taxon>Devosia</taxon>
    </lineage>
</organism>
<protein>
    <submittedName>
        <fullName evidence="7">Putative amino-acid metabolite efflux pump</fullName>
    </submittedName>
</protein>
<dbReference type="OrthoDB" id="7158585at2"/>
<dbReference type="InterPro" id="IPR050638">
    <property type="entry name" value="AA-Vitamin_Transporters"/>
</dbReference>
<feature type="transmembrane region" description="Helical" evidence="5">
    <location>
        <begin position="86"/>
        <end position="108"/>
    </location>
</feature>
<dbReference type="InterPro" id="IPR037185">
    <property type="entry name" value="EmrE-like"/>
</dbReference>
<dbReference type="EMBL" id="UZWD01000023">
    <property type="protein sequence ID" value="VDS04438.1"/>
    <property type="molecule type" value="Genomic_DNA"/>
</dbReference>
<name>A0A447IAH9_9HYPH</name>
<feature type="transmembrane region" description="Helical" evidence="5">
    <location>
        <begin position="138"/>
        <end position="159"/>
    </location>
</feature>
<reference evidence="7 8" key="1">
    <citation type="submission" date="2018-12" db="EMBL/GenBank/DDBJ databases">
        <authorList>
            <person name="Criscuolo A."/>
        </authorList>
    </citation>
    <scope>NUCLEOTIDE SEQUENCE [LARGE SCALE GENOMIC DNA]</scope>
    <source>
        <strain evidence="7">ACIP1116281</strain>
    </source>
</reference>
<keyword evidence="8" id="KW-1185">Reference proteome</keyword>
<evidence type="ECO:0000256" key="3">
    <source>
        <dbReference type="ARBA" id="ARBA00022989"/>
    </source>
</evidence>
<feature type="transmembrane region" description="Helical" evidence="5">
    <location>
        <begin position="171"/>
        <end position="190"/>
    </location>
</feature>
<feature type="transmembrane region" description="Helical" evidence="5">
    <location>
        <begin position="33"/>
        <end position="51"/>
    </location>
</feature>
<evidence type="ECO:0000256" key="1">
    <source>
        <dbReference type="ARBA" id="ARBA00004141"/>
    </source>
</evidence>
<feature type="transmembrane region" description="Helical" evidence="5">
    <location>
        <begin position="237"/>
        <end position="257"/>
    </location>
</feature>
<evidence type="ECO:0000259" key="6">
    <source>
        <dbReference type="Pfam" id="PF00892"/>
    </source>
</evidence>
<dbReference type="SUPFAM" id="SSF103481">
    <property type="entry name" value="Multidrug resistance efflux transporter EmrE"/>
    <property type="match status" value="2"/>
</dbReference>
<evidence type="ECO:0000256" key="5">
    <source>
        <dbReference type="SAM" id="Phobius"/>
    </source>
</evidence>
<sequence length="292" mass="31259">MSPRDLLLALLVVVVWGLNFVMIKWGVEEVPPLFLTALRYLCAALPMVFFIRRPRVKTTTLIAYGLAIGFAQFGLLFSAIKLGLPAGLASLIIQTQAFFTFGLAVLFLGEKLGRMQVIGATVAILGIGVIAIERFEVTALVPLIMVLLAAFFWGVGNIASKKAGQIDMLSFVVWGSLVPIVPLLALSVAIEGPAAIGAALSHVSVRTIGVVLFNGYAATLLGFGLWSYLLKRYPAGLIAPFSLLVPVFGIGFAFLLLGETITSVEIIGSMLVFVGLVINVFGPRLLNRRPKT</sequence>
<dbReference type="Proteomes" id="UP000268844">
    <property type="component" value="Unassembled WGS sequence"/>
</dbReference>
<evidence type="ECO:0000256" key="4">
    <source>
        <dbReference type="ARBA" id="ARBA00023136"/>
    </source>
</evidence>
<feature type="transmembrane region" description="Helical" evidence="5">
    <location>
        <begin position="115"/>
        <end position="132"/>
    </location>
</feature>
<comment type="subcellular location">
    <subcellularLocation>
        <location evidence="1">Membrane</location>
        <topology evidence="1">Multi-pass membrane protein</topology>
    </subcellularLocation>
</comment>
<feature type="transmembrane region" description="Helical" evidence="5">
    <location>
        <begin position="63"/>
        <end position="80"/>
    </location>
</feature>
<keyword evidence="2 5" id="KW-0812">Transmembrane</keyword>